<evidence type="ECO:0000313" key="3">
    <source>
        <dbReference type="EMBL" id="GMN68432.1"/>
    </source>
</evidence>
<evidence type="ECO:0000313" key="6">
    <source>
        <dbReference type="Proteomes" id="UP001187192"/>
    </source>
</evidence>
<name>A0AA88E5P1_FICCA</name>
<sequence length="229" mass="26181">MAKTRKLSSLFLKLKRNIFPESLLSRIYKAKYFPTVNFIEATTGYNPSYTWRSLMLGKDLLLAGVRWRVGDGRDIGIFRDPRLPRPSTFLPITKAREGQDDMVEADLITAGRRDDHVLEETFCPIDCESCIRSVPHECSGHADALLCHSDPRGVFTVKSAYKLAMEQKIVDSLSESELVQKWWKALRNCHDPGKIKVFMWRCFNGILPCLTNLAKRGVKVFALLSSLWR</sequence>
<dbReference type="InterPro" id="IPR026960">
    <property type="entry name" value="RVT-Znf"/>
</dbReference>
<evidence type="ECO:0000259" key="1">
    <source>
        <dbReference type="Pfam" id="PF13966"/>
    </source>
</evidence>
<gene>
    <name evidence="2" type="ORF">TIFTF001_037483</name>
    <name evidence="3" type="ORF">TIFTF001_037491</name>
    <name evidence="4" type="ORF">TIFTF001_037495</name>
    <name evidence="5" type="ORF">TIFTF001_037503</name>
</gene>
<comment type="caution">
    <text evidence="4">The sequence shown here is derived from an EMBL/GenBank/DDBJ whole genome shotgun (WGS) entry which is preliminary data.</text>
</comment>
<accession>A0AA88E5P1</accession>
<dbReference type="Pfam" id="PF13966">
    <property type="entry name" value="zf-RVT"/>
    <property type="match status" value="1"/>
</dbReference>
<dbReference type="EMBL" id="BTGU01000613">
    <property type="protein sequence ID" value="GMN68432.1"/>
    <property type="molecule type" value="Genomic_DNA"/>
</dbReference>
<protein>
    <recommendedName>
        <fullName evidence="1">Reverse transcriptase zinc-binding domain-containing protein</fullName>
    </recommendedName>
</protein>
<organism evidence="4 6">
    <name type="scientific">Ficus carica</name>
    <name type="common">Common fig</name>
    <dbReference type="NCBI Taxonomy" id="3494"/>
    <lineage>
        <taxon>Eukaryota</taxon>
        <taxon>Viridiplantae</taxon>
        <taxon>Streptophyta</taxon>
        <taxon>Embryophyta</taxon>
        <taxon>Tracheophyta</taxon>
        <taxon>Spermatophyta</taxon>
        <taxon>Magnoliopsida</taxon>
        <taxon>eudicotyledons</taxon>
        <taxon>Gunneridae</taxon>
        <taxon>Pentapetalae</taxon>
        <taxon>rosids</taxon>
        <taxon>fabids</taxon>
        <taxon>Rosales</taxon>
        <taxon>Moraceae</taxon>
        <taxon>Ficeae</taxon>
        <taxon>Ficus</taxon>
    </lineage>
</organism>
<proteinExistence type="predicted"/>
<dbReference type="Proteomes" id="UP001187192">
    <property type="component" value="Unassembled WGS sequence"/>
</dbReference>
<reference evidence="4" key="1">
    <citation type="submission" date="2023-07" db="EMBL/GenBank/DDBJ databases">
        <title>draft genome sequence of fig (Ficus carica).</title>
        <authorList>
            <person name="Takahashi T."/>
            <person name="Nishimura K."/>
        </authorList>
    </citation>
    <scope>NUCLEOTIDE SEQUENCE</scope>
</reference>
<dbReference type="EMBL" id="BTGU01000615">
    <property type="protein sequence ID" value="GMN68444.1"/>
    <property type="molecule type" value="Genomic_DNA"/>
</dbReference>
<evidence type="ECO:0000313" key="5">
    <source>
        <dbReference type="EMBL" id="GMN68444.1"/>
    </source>
</evidence>
<dbReference type="EMBL" id="BTGU01000612">
    <property type="protein sequence ID" value="GMN68427.1"/>
    <property type="molecule type" value="Genomic_DNA"/>
</dbReference>
<evidence type="ECO:0000313" key="2">
    <source>
        <dbReference type="EMBL" id="GMN68427.1"/>
    </source>
</evidence>
<dbReference type="AlphaFoldDB" id="A0AA88E5P1"/>
<evidence type="ECO:0000313" key="4">
    <source>
        <dbReference type="EMBL" id="GMN68439.1"/>
    </source>
</evidence>
<feature type="domain" description="Reverse transcriptase zinc-binding" evidence="1">
    <location>
        <begin position="155"/>
        <end position="219"/>
    </location>
</feature>
<dbReference type="EMBL" id="BTGU01000614">
    <property type="protein sequence ID" value="GMN68439.1"/>
    <property type="molecule type" value="Genomic_DNA"/>
</dbReference>
<keyword evidence="6" id="KW-1185">Reference proteome</keyword>